<evidence type="ECO:0000313" key="1">
    <source>
        <dbReference type="EMBL" id="MET3612326.1"/>
    </source>
</evidence>
<dbReference type="Pfam" id="PF08922">
    <property type="entry name" value="DUF1905"/>
    <property type="match status" value="1"/>
</dbReference>
<dbReference type="EMBL" id="JBEPMB010000001">
    <property type="protein sequence ID" value="MET3612326.1"/>
    <property type="molecule type" value="Genomic_DNA"/>
</dbReference>
<comment type="caution">
    <text evidence="1">The sequence shown here is derived from an EMBL/GenBank/DDBJ whole genome shotgun (WGS) entry which is preliminary data.</text>
</comment>
<gene>
    <name evidence="1" type="ORF">ABID16_000631</name>
</gene>
<evidence type="ECO:0008006" key="3">
    <source>
        <dbReference type="Google" id="ProtNLM"/>
    </source>
</evidence>
<protein>
    <recommendedName>
        <fullName evidence="3">DUF1905 domain-containing protein</fullName>
    </recommendedName>
</protein>
<keyword evidence="2" id="KW-1185">Reference proteome</keyword>
<sequence>MEFEAEIWKYEGPGGWHFVTVPGDIGFQIKAENGFDGPGWGMIKVRATVQGASVETSIFPDKTSGSYLLPLKASLRKAARLAAGDTIRVRLNIIA</sequence>
<dbReference type="Proteomes" id="UP001549047">
    <property type="component" value="Unassembled WGS sequence"/>
</dbReference>
<name>A0ABV2IW26_9HYPH</name>
<dbReference type="InterPro" id="IPR015018">
    <property type="entry name" value="DUF1905"/>
</dbReference>
<dbReference type="RefSeq" id="WP_354554895.1">
    <property type="nucleotide sequence ID" value="NZ_JBEPMB010000001.1"/>
</dbReference>
<reference evidence="1 2" key="1">
    <citation type="submission" date="2024-06" db="EMBL/GenBank/DDBJ databases">
        <title>Genomic Encyclopedia of Type Strains, Phase IV (KMG-IV): sequencing the most valuable type-strain genomes for metagenomic binning, comparative biology and taxonomic classification.</title>
        <authorList>
            <person name="Goeker M."/>
        </authorList>
    </citation>
    <scope>NUCLEOTIDE SEQUENCE [LARGE SCALE GENOMIC DNA]</scope>
    <source>
        <strain evidence="1 2">DSM 29780</strain>
    </source>
</reference>
<dbReference type="SUPFAM" id="SSF141694">
    <property type="entry name" value="AF2212/PG0164-like"/>
    <property type="match status" value="1"/>
</dbReference>
<accession>A0ABV2IW26</accession>
<organism evidence="1 2">
    <name type="scientific">Rhizobium aquaticum</name>
    <dbReference type="NCBI Taxonomy" id="1549636"/>
    <lineage>
        <taxon>Bacteria</taxon>
        <taxon>Pseudomonadati</taxon>
        <taxon>Pseudomonadota</taxon>
        <taxon>Alphaproteobacteria</taxon>
        <taxon>Hyphomicrobiales</taxon>
        <taxon>Rhizobiaceae</taxon>
        <taxon>Rhizobium/Agrobacterium group</taxon>
        <taxon>Rhizobium</taxon>
    </lineage>
</organism>
<evidence type="ECO:0000313" key="2">
    <source>
        <dbReference type="Proteomes" id="UP001549047"/>
    </source>
</evidence>
<dbReference type="InterPro" id="IPR037079">
    <property type="entry name" value="AF2212/PG0164-like_sf"/>
</dbReference>
<proteinExistence type="predicted"/>
<dbReference type="Gene3D" id="2.40.30.100">
    <property type="entry name" value="AF2212/PG0164-like"/>
    <property type="match status" value="1"/>
</dbReference>